<feature type="compositionally biased region" description="Low complexity" evidence="1">
    <location>
        <begin position="1"/>
        <end position="22"/>
    </location>
</feature>
<dbReference type="AlphaFoldDB" id="A0AAD6HQX7"/>
<evidence type="ECO:0000313" key="3">
    <source>
        <dbReference type="Proteomes" id="UP001215712"/>
    </source>
</evidence>
<dbReference type="Proteomes" id="UP001215712">
    <property type="component" value="Unassembled WGS sequence"/>
</dbReference>
<keyword evidence="3" id="KW-1185">Reference proteome</keyword>
<evidence type="ECO:0000256" key="1">
    <source>
        <dbReference type="SAM" id="MobiDB-lite"/>
    </source>
</evidence>
<accession>A0AAD6HQX7</accession>
<reference evidence="2" key="2">
    <citation type="submission" date="2023-01" db="EMBL/GenBank/DDBJ databases">
        <authorList>
            <person name="Petersen C."/>
        </authorList>
    </citation>
    <scope>NUCLEOTIDE SEQUENCE</scope>
    <source>
        <strain evidence="2">IBT 17514</strain>
    </source>
</reference>
<organism evidence="2 3">
    <name type="scientific">Penicillium malachiteum</name>
    <dbReference type="NCBI Taxonomy" id="1324776"/>
    <lineage>
        <taxon>Eukaryota</taxon>
        <taxon>Fungi</taxon>
        <taxon>Dikarya</taxon>
        <taxon>Ascomycota</taxon>
        <taxon>Pezizomycotina</taxon>
        <taxon>Eurotiomycetes</taxon>
        <taxon>Eurotiomycetidae</taxon>
        <taxon>Eurotiales</taxon>
        <taxon>Aspergillaceae</taxon>
        <taxon>Penicillium</taxon>
    </lineage>
</organism>
<evidence type="ECO:0000313" key="2">
    <source>
        <dbReference type="EMBL" id="KAJ5732640.1"/>
    </source>
</evidence>
<reference evidence="2" key="1">
    <citation type="journal article" date="2023" name="IMA Fungus">
        <title>Comparative genomic study of the Penicillium genus elucidates a diverse pangenome and 15 lateral gene transfer events.</title>
        <authorList>
            <person name="Petersen C."/>
            <person name="Sorensen T."/>
            <person name="Nielsen M.R."/>
            <person name="Sondergaard T.E."/>
            <person name="Sorensen J.L."/>
            <person name="Fitzpatrick D.A."/>
            <person name="Frisvad J.C."/>
            <person name="Nielsen K.L."/>
        </authorList>
    </citation>
    <scope>NUCLEOTIDE SEQUENCE</scope>
    <source>
        <strain evidence="2">IBT 17514</strain>
    </source>
</reference>
<sequence>MSSSTSRSSSDASAQSLPSESSLETQKISTVSRMKQRWERTQKKWGPLMFAKEHWDDEYNFQPGRYAGQPSSKVVEE</sequence>
<dbReference type="EMBL" id="JAQJAN010000004">
    <property type="protein sequence ID" value="KAJ5732640.1"/>
    <property type="molecule type" value="Genomic_DNA"/>
</dbReference>
<feature type="compositionally biased region" description="Polar residues" evidence="1">
    <location>
        <begin position="23"/>
        <end position="33"/>
    </location>
</feature>
<protein>
    <submittedName>
        <fullName evidence="2">Uncharacterized protein</fullName>
    </submittedName>
</protein>
<feature type="region of interest" description="Disordered" evidence="1">
    <location>
        <begin position="1"/>
        <end position="36"/>
    </location>
</feature>
<name>A0AAD6HQX7_9EURO</name>
<proteinExistence type="predicted"/>
<comment type="caution">
    <text evidence="2">The sequence shown here is derived from an EMBL/GenBank/DDBJ whole genome shotgun (WGS) entry which is preliminary data.</text>
</comment>
<gene>
    <name evidence="2" type="ORF">N7493_004121</name>
</gene>